<sequence>MVSFYYFLLVRILNKMTLEFEMLKYFLKYDIIALIKRIIKK</sequence>
<evidence type="ECO:0000313" key="2">
    <source>
        <dbReference type="Proteomes" id="UP000774000"/>
    </source>
</evidence>
<dbReference type="EMBL" id="JAFBDQ010000021">
    <property type="protein sequence ID" value="MBM7557966.1"/>
    <property type="molecule type" value="Genomic_DNA"/>
</dbReference>
<organism evidence="1 2">
    <name type="scientific">Halanaerobacter jeridensis</name>
    <dbReference type="NCBI Taxonomy" id="706427"/>
    <lineage>
        <taxon>Bacteria</taxon>
        <taxon>Bacillati</taxon>
        <taxon>Bacillota</taxon>
        <taxon>Clostridia</taxon>
        <taxon>Halanaerobiales</taxon>
        <taxon>Halobacteroidaceae</taxon>
        <taxon>Halanaerobacter</taxon>
    </lineage>
</organism>
<dbReference type="AlphaFoldDB" id="A0A938XXA9"/>
<proteinExistence type="predicted"/>
<dbReference type="Proteomes" id="UP000774000">
    <property type="component" value="Unassembled WGS sequence"/>
</dbReference>
<accession>A0A938XXA9</accession>
<name>A0A938XXA9_9FIRM</name>
<evidence type="ECO:0000313" key="1">
    <source>
        <dbReference type="EMBL" id="MBM7557966.1"/>
    </source>
</evidence>
<protein>
    <submittedName>
        <fullName evidence="1">Uncharacterized protein</fullName>
    </submittedName>
</protein>
<keyword evidence="2" id="KW-1185">Reference proteome</keyword>
<comment type="caution">
    <text evidence="1">The sequence shown here is derived from an EMBL/GenBank/DDBJ whole genome shotgun (WGS) entry which is preliminary data.</text>
</comment>
<gene>
    <name evidence="1" type="ORF">JOC47_002835</name>
</gene>
<reference evidence="1" key="1">
    <citation type="submission" date="2021-01" db="EMBL/GenBank/DDBJ databases">
        <title>Genomic Encyclopedia of Type Strains, Phase IV (KMG-IV): sequencing the most valuable type-strain genomes for metagenomic binning, comparative biology and taxonomic classification.</title>
        <authorList>
            <person name="Goeker M."/>
        </authorList>
    </citation>
    <scope>NUCLEOTIDE SEQUENCE</scope>
    <source>
        <strain evidence="1">DSM 23230</strain>
    </source>
</reference>